<reference evidence="3" key="1">
    <citation type="journal article" date="2023" name="Mol. Phylogenet. Evol.">
        <title>Genome-scale phylogeny and comparative genomics of the fungal order Sordariales.</title>
        <authorList>
            <person name="Hensen N."/>
            <person name="Bonometti L."/>
            <person name="Westerberg I."/>
            <person name="Brannstrom I.O."/>
            <person name="Guillou S."/>
            <person name="Cros-Aarteil S."/>
            <person name="Calhoun S."/>
            <person name="Haridas S."/>
            <person name="Kuo A."/>
            <person name="Mondo S."/>
            <person name="Pangilinan J."/>
            <person name="Riley R."/>
            <person name="LaButti K."/>
            <person name="Andreopoulos B."/>
            <person name="Lipzen A."/>
            <person name="Chen C."/>
            <person name="Yan M."/>
            <person name="Daum C."/>
            <person name="Ng V."/>
            <person name="Clum A."/>
            <person name="Steindorff A."/>
            <person name="Ohm R.A."/>
            <person name="Martin F."/>
            <person name="Silar P."/>
            <person name="Natvig D.O."/>
            <person name="Lalanne C."/>
            <person name="Gautier V."/>
            <person name="Ament-Velasquez S.L."/>
            <person name="Kruys A."/>
            <person name="Hutchinson M.I."/>
            <person name="Powell A.J."/>
            <person name="Barry K."/>
            <person name="Miller A.N."/>
            <person name="Grigoriev I.V."/>
            <person name="Debuchy R."/>
            <person name="Gladieux P."/>
            <person name="Hiltunen Thoren M."/>
            <person name="Johannesson H."/>
        </authorList>
    </citation>
    <scope>NUCLEOTIDE SEQUENCE</scope>
    <source>
        <strain evidence="3">CBS 731.68</strain>
    </source>
</reference>
<feature type="compositionally biased region" description="Polar residues" evidence="2">
    <location>
        <begin position="884"/>
        <end position="893"/>
    </location>
</feature>
<evidence type="ECO:0000256" key="2">
    <source>
        <dbReference type="SAM" id="MobiDB-lite"/>
    </source>
</evidence>
<feature type="compositionally biased region" description="Low complexity" evidence="2">
    <location>
        <begin position="409"/>
        <end position="430"/>
    </location>
</feature>
<feature type="compositionally biased region" description="Low complexity" evidence="2">
    <location>
        <begin position="945"/>
        <end position="962"/>
    </location>
</feature>
<dbReference type="InterPro" id="IPR022190">
    <property type="entry name" value="DUF3716"/>
</dbReference>
<dbReference type="RefSeq" id="XP_062644001.1">
    <property type="nucleotide sequence ID" value="XM_062786040.1"/>
</dbReference>
<feature type="compositionally biased region" description="Acidic residues" evidence="2">
    <location>
        <begin position="215"/>
        <end position="226"/>
    </location>
</feature>
<protein>
    <submittedName>
        <fullName evidence="3">Uncharacterized protein</fullName>
    </submittedName>
</protein>
<dbReference type="GeneID" id="87822806"/>
<accession>A0AAN6YZQ9</accession>
<evidence type="ECO:0000256" key="1">
    <source>
        <dbReference type="SAM" id="Coils"/>
    </source>
</evidence>
<feature type="compositionally biased region" description="Basic and acidic residues" evidence="2">
    <location>
        <begin position="277"/>
        <end position="292"/>
    </location>
</feature>
<feature type="compositionally biased region" description="Polar residues" evidence="2">
    <location>
        <begin position="334"/>
        <end position="350"/>
    </location>
</feature>
<proteinExistence type="predicted"/>
<feature type="compositionally biased region" description="Low complexity" evidence="2">
    <location>
        <begin position="894"/>
        <end position="912"/>
    </location>
</feature>
<evidence type="ECO:0000313" key="3">
    <source>
        <dbReference type="EMBL" id="KAK4120230.1"/>
    </source>
</evidence>
<feature type="coiled-coil region" evidence="1">
    <location>
        <begin position="49"/>
        <end position="93"/>
    </location>
</feature>
<feature type="compositionally biased region" description="Acidic residues" evidence="2">
    <location>
        <begin position="296"/>
        <end position="305"/>
    </location>
</feature>
<feature type="compositionally biased region" description="Basic and acidic residues" evidence="2">
    <location>
        <begin position="236"/>
        <end position="258"/>
    </location>
</feature>
<dbReference type="Pfam" id="PF12511">
    <property type="entry name" value="DUF3716"/>
    <property type="match status" value="1"/>
</dbReference>
<evidence type="ECO:0000313" key="4">
    <source>
        <dbReference type="Proteomes" id="UP001302602"/>
    </source>
</evidence>
<gene>
    <name evidence="3" type="ORF">N657DRAFT_163191</name>
</gene>
<dbReference type="PANTHER" id="PTHR48125:SF12">
    <property type="entry name" value="AT HOOK TRANSCRIPTION FACTOR FAMILY-RELATED"/>
    <property type="match status" value="1"/>
</dbReference>
<organism evidence="3 4">
    <name type="scientific">Parathielavia appendiculata</name>
    <dbReference type="NCBI Taxonomy" id="2587402"/>
    <lineage>
        <taxon>Eukaryota</taxon>
        <taxon>Fungi</taxon>
        <taxon>Dikarya</taxon>
        <taxon>Ascomycota</taxon>
        <taxon>Pezizomycotina</taxon>
        <taxon>Sordariomycetes</taxon>
        <taxon>Sordariomycetidae</taxon>
        <taxon>Sordariales</taxon>
        <taxon>Chaetomiaceae</taxon>
        <taxon>Parathielavia</taxon>
    </lineage>
</organism>
<name>A0AAN6YZQ9_9PEZI</name>
<feature type="compositionally biased region" description="Basic and acidic residues" evidence="2">
    <location>
        <begin position="116"/>
        <end position="136"/>
    </location>
</feature>
<comment type="caution">
    <text evidence="3">The sequence shown here is derived from an EMBL/GenBank/DDBJ whole genome shotgun (WGS) entry which is preliminary data.</text>
</comment>
<feature type="compositionally biased region" description="Low complexity" evidence="2">
    <location>
        <begin position="854"/>
        <end position="871"/>
    </location>
</feature>
<sequence>MATIDAPATADGNPWDEIEQNYFNSMRAHREQEDRELEEEFHARSEELRQQVLKNYNAQTELLRRLQELKHDYESKQAALDRLDGDFERLKLEKARDREIEDERRKQWFREFKSGLAHRTMEEVAEERMDVEHADGRNQGQPGADGQEGMEDTVDGDGNAASASTAEKLAPRQLTEEERDLPGAEIPSSPVDENGQPPHPPADPTKLPNGHHQDEEEQEQPSDEKEEPTHTGPLVHGHEQEPKPTESDMSDAERAADRQEEEPPAVEGMSSILVLAETHEQQEAPTLERDVTEPPIPDDEDDVEGIEVIGGPEFPEQVHVPVTEAEPKLDPPSDKQQASLPAPSTDQQAQHAEVTKRHVSSPQIGSPDGGQPDNSAPDEEDVQMADVQASTESDRDESEPPEGPSQSMPGPTAPVSPSSSSELSSRHTTPVLESPVSMPREPSPPAASADTTSHAIEVLGESGESIGWLQLPDISNTLVDRLQELPVKRPVQIREGRKFTADDLEAVPRPHNIDGRAYKFLSFFVQATGDVQERPCLDCSTNHGLYRTCVAIPDDPDFTRCGNCEWNRRRCHPAAPERPSSSRHSIKSPVSARASGGSFTAVNAAGDTEGQTDAAATKGTESEGGKEKLPGASKKGPRKSLPSTRKPPIPETPRPGSSQSEADSLPEIKKEVLCLRDDGVVFTDPPMMRGVPLAKISPDHPYWEPDWKPIEEMIEPIRQKHQERFEQLEKSGSTNREKHLANRDAKRGRVVLQYLKDGELHPYQLVGKDWINYRIANYDTLYRLVQLLTDELPKMNLDVKPSEWLRHRLWEVYQETGGKFDVANWIAKAYHDCKVEHLRKKNGFARVGRPPAHATKQAEAASSSKKSAATRSLKRKDPHETPEATPSKSKANITSKPSPAAPAAAASTQQQPKPKKIKIITSQSQAGSGGGEPSSLRKPPKIILSSPFTPSAPAPTAAGSAADSKQTLDSLLEYDGYTSSDSVSHDRLHFNDWRLHQVRTRTFATNPLVTQYWHWVTETTKDKKNPKEIEHQVLEWVEPPRWAVFKKPYNFHLKLDDIQEVTFAGRGCTKVIVAHKQGKDGKDTHPRGDIMAQFKRERTKRRFLTFLRHKGVKVAEVGIDVIESKWESISPKTLPVHSE</sequence>
<feature type="compositionally biased region" description="Basic and acidic residues" evidence="2">
    <location>
        <begin position="620"/>
        <end position="629"/>
    </location>
</feature>
<dbReference type="Proteomes" id="UP001302602">
    <property type="component" value="Unassembled WGS sequence"/>
</dbReference>
<keyword evidence="1" id="KW-0175">Coiled coil</keyword>
<feature type="region of interest" description="Disordered" evidence="2">
    <location>
        <begin position="116"/>
        <end position="451"/>
    </location>
</feature>
<dbReference type="AlphaFoldDB" id="A0AAN6YZQ9"/>
<keyword evidence="4" id="KW-1185">Reference proteome</keyword>
<feature type="region of interest" description="Disordered" evidence="2">
    <location>
        <begin position="845"/>
        <end position="963"/>
    </location>
</feature>
<dbReference type="PANTHER" id="PTHR48125">
    <property type="entry name" value="LP07818P1"/>
    <property type="match status" value="1"/>
</dbReference>
<reference evidence="3" key="2">
    <citation type="submission" date="2023-05" db="EMBL/GenBank/DDBJ databases">
        <authorList>
            <consortium name="Lawrence Berkeley National Laboratory"/>
            <person name="Steindorff A."/>
            <person name="Hensen N."/>
            <person name="Bonometti L."/>
            <person name="Westerberg I."/>
            <person name="Brannstrom I.O."/>
            <person name="Guillou S."/>
            <person name="Cros-Aarteil S."/>
            <person name="Calhoun S."/>
            <person name="Haridas S."/>
            <person name="Kuo A."/>
            <person name="Mondo S."/>
            <person name="Pangilinan J."/>
            <person name="Riley R."/>
            <person name="Labutti K."/>
            <person name="Andreopoulos B."/>
            <person name="Lipzen A."/>
            <person name="Chen C."/>
            <person name="Yanf M."/>
            <person name="Daum C."/>
            <person name="Ng V."/>
            <person name="Clum A."/>
            <person name="Ohm R."/>
            <person name="Martin F."/>
            <person name="Silar P."/>
            <person name="Natvig D."/>
            <person name="Lalanne C."/>
            <person name="Gautier V."/>
            <person name="Ament-Velasquez S.L."/>
            <person name="Kruys A."/>
            <person name="Hutchinson M.I."/>
            <person name="Powell A.J."/>
            <person name="Barry K."/>
            <person name="Miller A.N."/>
            <person name="Grigoriev I.V."/>
            <person name="Debuchy R."/>
            <person name="Gladieux P."/>
            <person name="Thoren M.H."/>
            <person name="Johannesson H."/>
        </authorList>
    </citation>
    <scope>NUCLEOTIDE SEQUENCE</scope>
    <source>
        <strain evidence="3">CBS 731.68</strain>
    </source>
</reference>
<feature type="region of interest" description="Disordered" evidence="2">
    <location>
        <begin position="572"/>
        <end position="664"/>
    </location>
</feature>
<dbReference type="EMBL" id="MU853240">
    <property type="protein sequence ID" value="KAK4120230.1"/>
    <property type="molecule type" value="Genomic_DNA"/>
</dbReference>